<dbReference type="Pfam" id="PF04972">
    <property type="entry name" value="BON"/>
    <property type="match status" value="2"/>
</dbReference>
<evidence type="ECO:0000313" key="5">
    <source>
        <dbReference type="Proteomes" id="UP000007437"/>
    </source>
</evidence>
<accession>E5AMP2</accession>
<feature type="domain" description="BON" evidence="3">
    <location>
        <begin position="130"/>
        <end position="197"/>
    </location>
</feature>
<keyword evidence="1" id="KW-0732">Signal</keyword>
<dbReference type="AlphaFoldDB" id="E5AMP2"/>
<evidence type="ECO:0000259" key="3">
    <source>
        <dbReference type="PROSITE" id="PS50914"/>
    </source>
</evidence>
<reference evidence="4 5" key="1">
    <citation type="journal article" date="2011" name="J. Bacteriol.">
        <title>Complete genome sequence of Burkholderia rhizoxinica, an endosymbiont of Rhizopus microsporus.</title>
        <authorList>
            <person name="Lackner G."/>
            <person name="Moebius N."/>
            <person name="Partida-Martinez L."/>
            <person name="Hertweck C."/>
        </authorList>
    </citation>
    <scope>NUCLEOTIDE SEQUENCE [LARGE SCALE GENOMIC DNA]</scope>
    <source>
        <strain evidence="5">DSM 19002 / CIP 109453 / HKI 454</strain>
    </source>
</reference>
<dbReference type="Gene3D" id="3.30.1340.30">
    <property type="match status" value="1"/>
</dbReference>
<evidence type="ECO:0000313" key="4">
    <source>
        <dbReference type="EMBL" id="CBW76274.1"/>
    </source>
</evidence>
<evidence type="ECO:0000256" key="2">
    <source>
        <dbReference type="SAM" id="MobiDB-lite"/>
    </source>
</evidence>
<protein>
    <submittedName>
        <fullName evidence="4">21 kDa hemolysin</fullName>
    </submittedName>
</protein>
<dbReference type="Proteomes" id="UP000007437">
    <property type="component" value="Chromosome"/>
</dbReference>
<dbReference type="EMBL" id="FR687359">
    <property type="protein sequence ID" value="CBW76274.1"/>
    <property type="molecule type" value="Genomic_DNA"/>
</dbReference>
<dbReference type="InterPro" id="IPR014004">
    <property type="entry name" value="Transpt-assoc_nodulatn_dom_bac"/>
</dbReference>
<dbReference type="PANTHER" id="PTHR34606">
    <property type="entry name" value="BON DOMAIN-CONTAINING PROTEIN"/>
    <property type="match status" value="1"/>
</dbReference>
<dbReference type="eggNOG" id="COG2823">
    <property type="taxonomic scope" value="Bacteria"/>
</dbReference>
<name>E5AMP2_MYCRK</name>
<dbReference type="HOGENOM" id="CLU_083606_1_0_4"/>
<feature type="region of interest" description="Disordered" evidence="2">
    <location>
        <begin position="212"/>
        <end position="263"/>
    </location>
</feature>
<feature type="domain" description="BON" evidence="3">
    <location>
        <begin position="52"/>
        <end position="121"/>
    </location>
</feature>
<dbReference type="InterPro" id="IPR051686">
    <property type="entry name" value="Lipoprotein_DolP"/>
</dbReference>
<sequence length="263" mass="27513">MSMTATRVRKTLMHAVLAVGLASSLQGCGLLLLGGAAGGTLIAVDRRTLGAQTEDREIQIKALKRIGDALPDTAHVNLTVYNRRVLLTGEVPDEVAKQKAESIVRDIINVSSIANELAVQPASSFSSRTSDTYISSKVQAALVGSKEISSNYYKWTTERGIVYLMGLVTVDEGNRGADVVSRVTGVKQVVKLFQYVKPEDVKSLVAAPASDASAASAPAAEQPTGATVGEVPPAGVTEQPLDQQPPAPVSNSAIKPGNPKAPN</sequence>
<dbReference type="KEGG" id="brh:RBRH_03061"/>
<dbReference type="STRING" id="882378.RBRH_03061"/>
<dbReference type="PROSITE" id="PS50914">
    <property type="entry name" value="BON"/>
    <property type="match status" value="2"/>
</dbReference>
<gene>
    <name evidence="4" type="ordered locus">RBRH_03061</name>
</gene>
<proteinExistence type="predicted"/>
<dbReference type="PROSITE" id="PS51257">
    <property type="entry name" value="PROKAR_LIPOPROTEIN"/>
    <property type="match status" value="1"/>
</dbReference>
<dbReference type="SMART" id="SM00749">
    <property type="entry name" value="BON"/>
    <property type="match status" value="2"/>
</dbReference>
<dbReference type="InterPro" id="IPR007055">
    <property type="entry name" value="BON_dom"/>
</dbReference>
<organism evidence="4 5">
    <name type="scientific">Mycetohabitans rhizoxinica (strain DSM 19002 / CIP 109453 / HKI 454)</name>
    <name type="common">Paraburkholderia rhizoxinica</name>
    <dbReference type="NCBI Taxonomy" id="882378"/>
    <lineage>
        <taxon>Bacteria</taxon>
        <taxon>Pseudomonadati</taxon>
        <taxon>Pseudomonadota</taxon>
        <taxon>Betaproteobacteria</taxon>
        <taxon>Burkholderiales</taxon>
        <taxon>Burkholderiaceae</taxon>
        <taxon>Mycetohabitans</taxon>
    </lineage>
</organism>
<evidence type="ECO:0000256" key="1">
    <source>
        <dbReference type="ARBA" id="ARBA00022729"/>
    </source>
</evidence>
<dbReference type="PANTHER" id="PTHR34606:SF4">
    <property type="entry name" value="OUTER MEMBRANE LIPOPROTEIN DOLP"/>
    <property type="match status" value="1"/>
</dbReference>